<keyword evidence="3 5" id="KW-1133">Transmembrane helix</keyword>
<evidence type="ECO:0000256" key="2">
    <source>
        <dbReference type="ARBA" id="ARBA00022692"/>
    </source>
</evidence>
<evidence type="ECO:0000256" key="1">
    <source>
        <dbReference type="ARBA" id="ARBA00004127"/>
    </source>
</evidence>
<feature type="domain" description="HTH cro/C1-type" evidence="6">
    <location>
        <begin position="13"/>
        <end position="67"/>
    </location>
</feature>
<dbReference type="RefSeq" id="WP_382398654.1">
    <property type="nucleotide sequence ID" value="NZ_JBHTNH010000008.1"/>
</dbReference>
<gene>
    <name evidence="7" type="ORF">ACFQ4A_06180</name>
</gene>
<evidence type="ECO:0000256" key="4">
    <source>
        <dbReference type="ARBA" id="ARBA00023136"/>
    </source>
</evidence>
<reference evidence="8" key="1">
    <citation type="journal article" date="2019" name="Int. J. Syst. Evol. Microbiol.">
        <title>The Global Catalogue of Microorganisms (GCM) 10K type strain sequencing project: providing services to taxonomists for standard genome sequencing and annotation.</title>
        <authorList>
            <consortium name="The Broad Institute Genomics Platform"/>
            <consortium name="The Broad Institute Genome Sequencing Center for Infectious Disease"/>
            <person name="Wu L."/>
            <person name="Ma J."/>
        </authorList>
    </citation>
    <scope>NUCLEOTIDE SEQUENCE [LARGE SCALE GENOMIC DNA]</scope>
    <source>
        <strain evidence="8">CCUG 54822</strain>
    </source>
</reference>
<proteinExistence type="predicted"/>
<evidence type="ECO:0000313" key="8">
    <source>
        <dbReference type="Proteomes" id="UP001597178"/>
    </source>
</evidence>
<dbReference type="InterPro" id="IPR001387">
    <property type="entry name" value="Cro/C1-type_HTH"/>
</dbReference>
<accession>A0ABW3ZSD8</accession>
<dbReference type="PROSITE" id="PS50943">
    <property type="entry name" value="HTH_CROC1"/>
    <property type="match status" value="1"/>
</dbReference>
<dbReference type="InterPro" id="IPR010652">
    <property type="entry name" value="DUF1232"/>
</dbReference>
<name>A0ABW3ZSD8_9BACI</name>
<protein>
    <submittedName>
        <fullName evidence="7">DUF1232 domain-containing protein</fullName>
    </submittedName>
</protein>
<dbReference type="SMART" id="SM00530">
    <property type="entry name" value="HTH_XRE"/>
    <property type="match status" value="1"/>
</dbReference>
<keyword evidence="4 5" id="KW-0472">Membrane</keyword>
<keyword evidence="8" id="KW-1185">Reference proteome</keyword>
<dbReference type="SUPFAM" id="SSF47413">
    <property type="entry name" value="lambda repressor-like DNA-binding domains"/>
    <property type="match status" value="1"/>
</dbReference>
<organism evidence="7 8">
    <name type="scientific">Lentibacillus salinarum</name>
    <dbReference type="NCBI Taxonomy" id="446820"/>
    <lineage>
        <taxon>Bacteria</taxon>
        <taxon>Bacillati</taxon>
        <taxon>Bacillota</taxon>
        <taxon>Bacilli</taxon>
        <taxon>Bacillales</taxon>
        <taxon>Bacillaceae</taxon>
        <taxon>Lentibacillus</taxon>
    </lineage>
</organism>
<dbReference type="Pfam" id="PF06803">
    <property type="entry name" value="DUF1232"/>
    <property type="match status" value="1"/>
</dbReference>
<dbReference type="Gene3D" id="1.10.260.40">
    <property type="entry name" value="lambda repressor-like DNA-binding domains"/>
    <property type="match status" value="1"/>
</dbReference>
<dbReference type="Proteomes" id="UP001597178">
    <property type="component" value="Unassembled WGS sequence"/>
</dbReference>
<sequence length="213" mass="23767">MAKRYRYELADIIQHHMETRDLSTRKLGLSAGIDPATLSRIMNGKRKATLDHLHKLATCLDIPPADLLKAAGYPLYGGDRDDTAADPSAEKIRQMLTAADLPPSDFSRQQVDAHLKTYEAYSRTEEGHHTILQQFGTKITNTGSGGPYIDQLKEWFVRYKQQKGSAKELAAIASALLYFIVTLDVIPDYLMPVGYLDDVFVVQLITKSLTLAK</sequence>
<comment type="subcellular location">
    <subcellularLocation>
        <location evidence="1">Endomembrane system</location>
        <topology evidence="1">Multi-pass membrane protein</topology>
    </subcellularLocation>
</comment>
<dbReference type="EMBL" id="JBHTNH010000008">
    <property type="protein sequence ID" value="MFD1361256.1"/>
    <property type="molecule type" value="Genomic_DNA"/>
</dbReference>
<comment type="caution">
    <text evidence="7">The sequence shown here is derived from an EMBL/GenBank/DDBJ whole genome shotgun (WGS) entry which is preliminary data.</text>
</comment>
<evidence type="ECO:0000259" key="6">
    <source>
        <dbReference type="PROSITE" id="PS50943"/>
    </source>
</evidence>
<dbReference type="Pfam" id="PF13443">
    <property type="entry name" value="HTH_26"/>
    <property type="match status" value="1"/>
</dbReference>
<dbReference type="InterPro" id="IPR010982">
    <property type="entry name" value="Lambda_DNA-bd_dom_sf"/>
</dbReference>
<evidence type="ECO:0000256" key="3">
    <source>
        <dbReference type="ARBA" id="ARBA00022989"/>
    </source>
</evidence>
<dbReference type="CDD" id="cd00093">
    <property type="entry name" value="HTH_XRE"/>
    <property type="match status" value="1"/>
</dbReference>
<keyword evidence="2 5" id="KW-0812">Transmembrane</keyword>
<evidence type="ECO:0000256" key="5">
    <source>
        <dbReference type="SAM" id="Phobius"/>
    </source>
</evidence>
<feature type="transmembrane region" description="Helical" evidence="5">
    <location>
        <begin position="169"/>
        <end position="186"/>
    </location>
</feature>
<evidence type="ECO:0000313" key="7">
    <source>
        <dbReference type="EMBL" id="MFD1361256.1"/>
    </source>
</evidence>